<dbReference type="PRINTS" id="PR00081">
    <property type="entry name" value="GDHRDH"/>
</dbReference>
<protein>
    <submittedName>
        <fullName evidence="4">Unannotated protein</fullName>
    </submittedName>
</protein>
<dbReference type="InterPro" id="IPR036291">
    <property type="entry name" value="NAD(P)-bd_dom_sf"/>
</dbReference>
<dbReference type="InterPro" id="IPR001303">
    <property type="entry name" value="Aldolase_II/adducin_N"/>
</dbReference>
<name>A0A6J6EHG8_9ZZZZ</name>
<dbReference type="EMBL" id="CAEZTU010000016">
    <property type="protein sequence ID" value="CAB4576020.1"/>
    <property type="molecule type" value="Genomic_DNA"/>
</dbReference>
<dbReference type="Pfam" id="PF00596">
    <property type="entry name" value="Aldolase_II"/>
    <property type="match status" value="1"/>
</dbReference>
<dbReference type="InterPro" id="IPR020904">
    <property type="entry name" value="Sc_DH/Rdtase_CS"/>
</dbReference>
<dbReference type="PROSITE" id="PS00061">
    <property type="entry name" value="ADH_SHORT"/>
    <property type="match status" value="1"/>
</dbReference>
<dbReference type="GO" id="GO:0016491">
    <property type="term" value="F:oxidoreductase activity"/>
    <property type="evidence" value="ECO:0007669"/>
    <property type="project" value="UniProtKB-KW"/>
</dbReference>
<evidence type="ECO:0000259" key="3">
    <source>
        <dbReference type="SMART" id="SM01007"/>
    </source>
</evidence>
<dbReference type="PANTHER" id="PTHR43669:SF8">
    <property type="entry name" value="SHORT-CHAIN TYPE DEHYDROGENASE_REDUCTASE-RELATED"/>
    <property type="match status" value="1"/>
</dbReference>
<evidence type="ECO:0000256" key="2">
    <source>
        <dbReference type="ARBA" id="ARBA00023002"/>
    </source>
</evidence>
<dbReference type="Gene3D" id="3.40.225.10">
    <property type="entry name" value="Class II aldolase/adducin N-terminal domain"/>
    <property type="match status" value="1"/>
</dbReference>
<dbReference type="SMART" id="SM01007">
    <property type="entry name" value="Aldolase_II"/>
    <property type="match status" value="1"/>
</dbReference>
<dbReference type="PANTHER" id="PTHR43669">
    <property type="entry name" value="5-KETO-D-GLUCONATE 5-REDUCTASE"/>
    <property type="match status" value="1"/>
</dbReference>
<evidence type="ECO:0000256" key="1">
    <source>
        <dbReference type="ARBA" id="ARBA00006484"/>
    </source>
</evidence>
<keyword evidence="2" id="KW-0560">Oxidoreductase</keyword>
<gene>
    <name evidence="4" type="ORF">UFOPK1740_00566</name>
</gene>
<dbReference type="SUPFAM" id="SSF51735">
    <property type="entry name" value="NAD(P)-binding Rossmann-fold domains"/>
    <property type="match status" value="1"/>
</dbReference>
<proteinExistence type="inferred from homology"/>
<organism evidence="4">
    <name type="scientific">freshwater metagenome</name>
    <dbReference type="NCBI Taxonomy" id="449393"/>
    <lineage>
        <taxon>unclassified sequences</taxon>
        <taxon>metagenomes</taxon>
        <taxon>ecological metagenomes</taxon>
    </lineage>
</organism>
<accession>A0A6J6EHG8</accession>
<evidence type="ECO:0000313" key="4">
    <source>
        <dbReference type="EMBL" id="CAB4576020.1"/>
    </source>
</evidence>
<dbReference type="AlphaFoldDB" id="A0A6J6EHG8"/>
<reference evidence="4" key="1">
    <citation type="submission" date="2020-05" db="EMBL/GenBank/DDBJ databases">
        <authorList>
            <person name="Chiriac C."/>
            <person name="Salcher M."/>
            <person name="Ghai R."/>
            <person name="Kavagutti S V."/>
        </authorList>
    </citation>
    <scope>NUCLEOTIDE SEQUENCE</scope>
</reference>
<dbReference type="Gene3D" id="3.40.50.720">
    <property type="entry name" value="NAD(P)-binding Rossmann-like Domain"/>
    <property type="match status" value="1"/>
</dbReference>
<dbReference type="Pfam" id="PF13561">
    <property type="entry name" value="adh_short_C2"/>
    <property type="match status" value="1"/>
</dbReference>
<feature type="domain" description="Class II aldolase/adducin N-terminal" evidence="3">
    <location>
        <begin position="10"/>
        <end position="205"/>
    </location>
</feature>
<comment type="similarity">
    <text evidence="1">Belongs to the short-chain dehydrogenases/reductases (SDR) family.</text>
</comment>
<dbReference type="InterPro" id="IPR036409">
    <property type="entry name" value="Aldolase_II/adducin_N_sf"/>
</dbReference>
<dbReference type="InterPro" id="IPR002347">
    <property type="entry name" value="SDR_fam"/>
</dbReference>
<sequence>MTTIPKALEELVSRSQFIGADQSLVVFGGGNTSAKGEITDHLGRKRTVLWVKGSGADMTNAVAVDYPALYLEELVSLKQFEKLSDEEMTDLVGKALVDPNSRRPSIETLLHAFLPSKHIDHVHADSICALTNHKGGKKAVAEALGDGFAYVDWIRPGFELSKFASQFAEMEGIVLAHHGLIVWDENSDRCKDKTISAVNKANKYLDSLSVKPAAKFDHAGPSDQELNDLLLVLRGKLSRKTKRVLTVDKRLEELSKRKDLVAIAEAGTSSADHMLRIRPWSAVLPEKADPTNSIPVIDKYVDRYKKYFEANKSLLPQGYSMHDPDPRVVLLPGVGSITTGSSKNEGKMLADIAFHTHSVAGRVLDSFGSADTIGDAQVFGFDYWPMELYKLSSKPKPLKFAGHVFVVTGAGSGIGRGIAIELAAQGASLVLADLGDEGLKETEKIIIGNKGLKPEFVVGDQSKESVVIETINSAIKNFGGFDGVVMSAGIGVSDSLETLTLDKWNQGLAVNLSSSFLITKHAMINLRKQGIGGSLVYIASKNAFSPGAGFGGYSVSKAGMLQLMRIAAIEGGSAQIRANAINPDAIFDNSKLWEGGIREQRAAAHGVKPEELEDFYASRNMLKVHVTSKDVALTTSYLLSDESSRTTGSVIAVDGGVAAAFPR</sequence>
<dbReference type="SUPFAM" id="SSF53639">
    <property type="entry name" value="AraD/HMP-PK domain-like"/>
    <property type="match status" value="1"/>
</dbReference>